<dbReference type="NCBIfam" id="TIGR03568">
    <property type="entry name" value="NeuC_NnaA"/>
    <property type="match status" value="1"/>
</dbReference>
<dbReference type="CDD" id="cd03786">
    <property type="entry name" value="GTB_UDP-GlcNAc_2-Epimerase"/>
    <property type="match status" value="1"/>
</dbReference>
<dbReference type="OrthoDB" id="9803238at2"/>
<dbReference type="GO" id="GO:0004553">
    <property type="term" value="F:hydrolase activity, hydrolyzing O-glycosyl compounds"/>
    <property type="evidence" value="ECO:0007669"/>
    <property type="project" value="InterPro"/>
</dbReference>
<dbReference type="InterPro" id="IPR020004">
    <property type="entry name" value="UDP-GlcNAc_Epase"/>
</dbReference>
<evidence type="ECO:0000313" key="2">
    <source>
        <dbReference type="EMBL" id="SHN82391.1"/>
    </source>
</evidence>
<dbReference type="InterPro" id="IPR029767">
    <property type="entry name" value="WecB-like"/>
</dbReference>
<accession>A0A1M7UH88</accession>
<dbReference type="SUPFAM" id="SSF53756">
    <property type="entry name" value="UDP-Glycosyltransferase/glycogen phosphorylase"/>
    <property type="match status" value="1"/>
</dbReference>
<reference evidence="3" key="1">
    <citation type="submission" date="2016-11" db="EMBL/GenBank/DDBJ databases">
        <authorList>
            <person name="Varghese N."/>
            <person name="Submissions S."/>
        </authorList>
    </citation>
    <scope>NUCLEOTIDE SEQUENCE [LARGE SCALE GENOMIC DNA]</scope>
    <source>
        <strain evidence="3">GAS401</strain>
    </source>
</reference>
<dbReference type="InterPro" id="IPR003331">
    <property type="entry name" value="UDP_GlcNAc_Epimerase_2_dom"/>
</dbReference>
<evidence type="ECO:0000259" key="1">
    <source>
        <dbReference type="Pfam" id="PF02350"/>
    </source>
</evidence>
<sequence>MSKSVSGRASHKVCVVTGSRADYGLLYFLMRQLLADPLFDLSIVATGMHLSPEFGMTAKVIEADGFKIAARVETLLSSDSGVGVAKATGLGVLGLADAFQQLRPDLLIILGDRFEIFSAAQAALFLRIPVAHIGGGDVTTGAFDDAIRHSISKLSHLHFVTNADAAKRLARMGENPKHIFDVGSPGLDHLLHTQLPSREQLEDDLEFKLRKRNLLVTFHPVTLDLMSSRLQIDALLEALSRRCPEDGIILTLPNADTEGRALIDEIRRFAVGKDNVRVFASLGQKRYLGVLALANVVVGNSSSGLYEAPSLGTPTVNIGNRQDGRLRADSVFDCEPDAEAIHDAIDRALTFGKQVVKNPYQKGDCAQSIVEQLQKVDDFSRLIVKVFHPQPSAAC</sequence>
<feature type="domain" description="UDP-N-acetylglucosamine 2-epimerase" evidence="1">
    <location>
        <begin position="33"/>
        <end position="373"/>
    </location>
</feature>
<gene>
    <name evidence="2" type="ORF">SAMN05444170_5098</name>
</gene>
<dbReference type="Pfam" id="PF02350">
    <property type="entry name" value="Epimerase_2"/>
    <property type="match status" value="1"/>
</dbReference>
<evidence type="ECO:0000313" key="3">
    <source>
        <dbReference type="Proteomes" id="UP000184096"/>
    </source>
</evidence>
<name>A0A1M7UH88_9BRAD</name>
<dbReference type="EMBL" id="LT670849">
    <property type="protein sequence ID" value="SHN82391.1"/>
    <property type="molecule type" value="Genomic_DNA"/>
</dbReference>
<dbReference type="AlphaFoldDB" id="A0A1M7UH88"/>
<dbReference type="RefSeq" id="WP_072822052.1">
    <property type="nucleotide sequence ID" value="NZ_LT670849.1"/>
</dbReference>
<proteinExistence type="predicted"/>
<keyword evidence="3" id="KW-1185">Reference proteome</keyword>
<protein>
    <submittedName>
        <fullName evidence="2">UDP-N-acetylglucosamine 2-epimerase (Non-hydrolysing)/GDP/UDP-N,N'-diacetylbacillosamine 2-epimerase (Hydrolysing)</fullName>
    </submittedName>
</protein>
<organism evidence="2 3">
    <name type="scientific">Bradyrhizobium erythrophlei</name>
    <dbReference type="NCBI Taxonomy" id="1437360"/>
    <lineage>
        <taxon>Bacteria</taxon>
        <taxon>Pseudomonadati</taxon>
        <taxon>Pseudomonadota</taxon>
        <taxon>Alphaproteobacteria</taxon>
        <taxon>Hyphomicrobiales</taxon>
        <taxon>Nitrobacteraceae</taxon>
        <taxon>Bradyrhizobium</taxon>
    </lineage>
</organism>
<dbReference type="GO" id="GO:0006047">
    <property type="term" value="P:UDP-N-acetylglucosamine metabolic process"/>
    <property type="evidence" value="ECO:0007669"/>
    <property type="project" value="InterPro"/>
</dbReference>
<dbReference type="PANTHER" id="PTHR43174:SF3">
    <property type="entry name" value="UDP-N-ACETYLGLUCOSAMINE 2-EPIMERASE"/>
    <property type="match status" value="1"/>
</dbReference>
<dbReference type="Proteomes" id="UP000184096">
    <property type="component" value="Chromosome I"/>
</dbReference>
<dbReference type="PANTHER" id="PTHR43174">
    <property type="entry name" value="UDP-N-ACETYLGLUCOSAMINE 2-EPIMERASE"/>
    <property type="match status" value="1"/>
</dbReference>
<dbReference type="Gene3D" id="3.40.50.2000">
    <property type="entry name" value="Glycogen Phosphorylase B"/>
    <property type="match status" value="2"/>
</dbReference>